<comment type="caution">
    <text evidence="2">The sequence shown here is derived from an EMBL/GenBank/DDBJ whole genome shotgun (WGS) entry which is preliminary data.</text>
</comment>
<keyword evidence="3" id="KW-1185">Reference proteome</keyword>
<keyword evidence="1" id="KW-1133">Transmembrane helix</keyword>
<evidence type="ECO:0000256" key="1">
    <source>
        <dbReference type="SAM" id="Phobius"/>
    </source>
</evidence>
<evidence type="ECO:0000313" key="3">
    <source>
        <dbReference type="Proteomes" id="UP000076078"/>
    </source>
</evidence>
<evidence type="ECO:0008006" key="4">
    <source>
        <dbReference type="Google" id="ProtNLM"/>
    </source>
</evidence>
<gene>
    <name evidence="2" type="ORF">DLAC_07333</name>
</gene>
<dbReference type="Proteomes" id="UP000076078">
    <property type="component" value="Unassembled WGS sequence"/>
</dbReference>
<feature type="transmembrane region" description="Helical" evidence="1">
    <location>
        <begin position="93"/>
        <end position="111"/>
    </location>
</feature>
<accession>A0A151ZC93</accession>
<name>A0A151ZC93_TIELA</name>
<keyword evidence="1" id="KW-0812">Transmembrane</keyword>
<sequence length="161" mass="18278">MGAGVEEPVSSVYDNNNNNTFGYPIHDKGLKEIRILKKVGFLKPFDPICPTDIHQIISPHEYEKFIYSINATMNGGIWTLLCCMAMSIGSIPFLFVSTIVSMAALIGFIAFNNSLSSKFKPIQFFIIHIDRKNFDILVRYRTDGEPFVYENQLNTSRVFLV</sequence>
<proteinExistence type="predicted"/>
<keyword evidence="1" id="KW-0472">Membrane</keyword>
<dbReference type="InParanoid" id="A0A151ZC93"/>
<organism evidence="2 3">
    <name type="scientific">Tieghemostelium lacteum</name>
    <name type="common">Slime mold</name>
    <name type="synonym">Dictyostelium lacteum</name>
    <dbReference type="NCBI Taxonomy" id="361077"/>
    <lineage>
        <taxon>Eukaryota</taxon>
        <taxon>Amoebozoa</taxon>
        <taxon>Evosea</taxon>
        <taxon>Eumycetozoa</taxon>
        <taxon>Dictyostelia</taxon>
        <taxon>Dictyosteliales</taxon>
        <taxon>Raperosteliaceae</taxon>
        <taxon>Tieghemostelium</taxon>
    </lineage>
</organism>
<reference evidence="2 3" key="1">
    <citation type="submission" date="2015-12" db="EMBL/GenBank/DDBJ databases">
        <title>Dictyostelia acquired genes for synthesis and detection of signals that induce cell-type specialization by lateral gene transfer from prokaryotes.</title>
        <authorList>
            <person name="Gloeckner G."/>
            <person name="Schaap P."/>
        </authorList>
    </citation>
    <scope>NUCLEOTIDE SEQUENCE [LARGE SCALE GENOMIC DNA]</scope>
    <source>
        <strain evidence="2 3">TK</strain>
    </source>
</reference>
<protein>
    <recommendedName>
        <fullName evidence="4">Transmembrane protein</fullName>
    </recommendedName>
</protein>
<evidence type="ECO:0000313" key="2">
    <source>
        <dbReference type="EMBL" id="KYQ91566.1"/>
    </source>
</evidence>
<dbReference type="AlphaFoldDB" id="A0A151ZC93"/>
<feature type="transmembrane region" description="Helical" evidence="1">
    <location>
        <begin position="65"/>
        <end position="87"/>
    </location>
</feature>
<dbReference type="EMBL" id="LODT01000034">
    <property type="protein sequence ID" value="KYQ91566.1"/>
    <property type="molecule type" value="Genomic_DNA"/>
</dbReference>